<organism evidence="1 2">
    <name type="scientific">Sporothrix epigloea</name>
    <dbReference type="NCBI Taxonomy" id="1892477"/>
    <lineage>
        <taxon>Eukaryota</taxon>
        <taxon>Fungi</taxon>
        <taxon>Dikarya</taxon>
        <taxon>Ascomycota</taxon>
        <taxon>Pezizomycotina</taxon>
        <taxon>Sordariomycetes</taxon>
        <taxon>Sordariomycetidae</taxon>
        <taxon>Ophiostomatales</taxon>
        <taxon>Ophiostomataceae</taxon>
        <taxon>Sporothrix</taxon>
    </lineage>
</organism>
<reference evidence="1 2" key="1">
    <citation type="submission" date="2024-01" db="EMBL/GenBank/DDBJ databases">
        <authorList>
            <person name="Allen C."/>
            <person name="Tagirdzhanova G."/>
        </authorList>
    </citation>
    <scope>NUCLEOTIDE SEQUENCE [LARGE SCALE GENOMIC DNA]</scope>
    <source>
        <strain evidence="1 2">CBS 119000</strain>
    </source>
</reference>
<dbReference type="Proteomes" id="UP001642502">
    <property type="component" value="Unassembled WGS sequence"/>
</dbReference>
<comment type="caution">
    <text evidence="1">The sequence shown here is derived from an EMBL/GenBank/DDBJ whole genome shotgun (WGS) entry which is preliminary data.</text>
</comment>
<accession>A0ABP0D8M7</accession>
<proteinExistence type="predicted"/>
<evidence type="ECO:0000313" key="2">
    <source>
        <dbReference type="Proteomes" id="UP001642502"/>
    </source>
</evidence>
<sequence>MQAITPQSQFAQVYINQPLPYCTGSQQKVVIRAQFQYLFTGYSTGCKINIVVNQGGAVIATISQGSLAPNTWYTYSGPPTHVTLSYTPLFTLQMSCSSNTANHNALLVTNIKAYS</sequence>
<dbReference type="EMBL" id="CAWUON010000007">
    <property type="protein sequence ID" value="CAK7264589.1"/>
    <property type="molecule type" value="Genomic_DNA"/>
</dbReference>
<keyword evidence="2" id="KW-1185">Reference proteome</keyword>
<name>A0ABP0D8M7_9PEZI</name>
<gene>
    <name evidence="1" type="ORF">SEPCBS119000_001075</name>
</gene>
<protein>
    <submittedName>
        <fullName evidence="1">Uncharacterized protein</fullName>
    </submittedName>
</protein>
<evidence type="ECO:0000313" key="1">
    <source>
        <dbReference type="EMBL" id="CAK7264589.1"/>
    </source>
</evidence>